<feature type="domain" description="YjiS-like" evidence="1">
    <location>
        <begin position="5"/>
        <end position="38"/>
    </location>
</feature>
<comment type="caution">
    <text evidence="2">The sequence shown here is derived from an EMBL/GenBank/DDBJ whole genome shotgun (WGS) entry which is preliminary data.</text>
</comment>
<evidence type="ECO:0000313" key="2">
    <source>
        <dbReference type="EMBL" id="MBB4103625.1"/>
    </source>
</evidence>
<name>A0A7W6K3Y8_9HYPH</name>
<keyword evidence="3" id="KW-1185">Reference proteome</keyword>
<organism evidence="2 3">
    <name type="scientific">Allorhizobium borbori</name>
    <dbReference type="NCBI Taxonomy" id="485907"/>
    <lineage>
        <taxon>Bacteria</taxon>
        <taxon>Pseudomonadati</taxon>
        <taxon>Pseudomonadota</taxon>
        <taxon>Alphaproteobacteria</taxon>
        <taxon>Hyphomicrobiales</taxon>
        <taxon>Rhizobiaceae</taxon>
        <taxon>Rhizobium/Agrobacterium group</taxon>
        <taxon>Allorhizobium</taxon>
    </lineage>
</organism>
<protein>
    <submittedName>
        <fullName evidence="2">Uncharacterized protein YjiS (DUF1127 family)</fullName>
    </submittedName>
</protein>
<proteinExistence type="predicted"/>
<sequence length="48" mass="5556">MSITTKLRYWRTYRRTVTELQGMTDRQLSDLGIGRSEINRIARQAAAA</sequence>
<reference evidence="2 3" key="1">
    <citation type="submission" date="2020-08" db="EMBL/GenBank/DDBJ databases">
        <title>Genomic Encyclopedia of Type Strains, Phase IV (KMG-IV): sequencing the most valuable type-strain genomes for metagenomic binning, comparative biology and taxonomic classification.</title>
        <authorList>
            <person name="Goeker M."/>
        </authorList>
    </citation>
    <scope>NUCLEOTIDE SEQUENCE [LARGE SCALE GENOMIC DNA]</scope>
    <source>
        <strain evidence="2 3">DSM 26385</strain>
    </source>
</reference>
<dbReference type="RefSeq" id="WP_183792321.1">
    <property type="nucleotide sequence ID" value="NZ_JACIDU010000007.1"/>
</dbReference>
<dbReference type="Pfam" id="PF06568">
    <property type="entry name" value="YjiS-like"/>
    <property type="match status" value="1"/>
</dbReference>
<dbReference type="Proteomes" id="UP000584824">
    <property type="component" value="Unassembled WGS sequence"/>
</dbReference>
<evidence type="ECO:0000313" key="3">
    <source>
        <dbReference type="Proteomes" id="UP000584824"/>
    </source>
</evidence>
<gene>
    <name evidence="2" type="ORF">GGQ66_002183</name>
</gene>
<dbReference type="InterPro" id="IPR009506">
    <property type="entry name" value="YjiS-like"/>
</dbReference>
<dbReference type="AlphaFoldDB" id="A0A7W6K3Y8"/>
<accession>A0A7W6K3Y8</accession>
<dbReference type="EMBL" id="JACIDU010000007">
    <property type="protein sequence ID" value="MBB4103625.1"/>
    <property type="molecule type" value="Genomic_DNA"/>
</dbReference>
<evidence type="ECO:0000259" key="1">
    <source>
        <dbReference type="Pfam" id="PF06568"/>
    </source>
</evidence>